<evidence type="ECO:0000259" key="2">
    <source>
        <dbReference type="Pfam" id="PF13559"/>
    </source>
</evidence>
<evidence type="ECO:0000313" key="3">
    <source>
        <dbReference type="EMBL" id="KPV42592.1"/>
    </source>
</evidence>
<feature type="transmembrane region" description="Helical" evidence="1">
    <location>
        <begin position="56"/>
        <end position="79"/>
    </location>
</feature>
<name>A0A0P9EIH6_9BACL</name>
<dbReference type="Pfam" id="PF13559">
    <property type="entry name" value="DUF4129"/>
    <property type="match status" value="1"/>
</dbReference>
<keyword evidence="1" id="KW-1133">Transmembrane helix</keyword>
<accession>A0A0P9EIH6</accession>
<protein>
    <recommendedName>
        <fullName evidence="2">Protein-glutamine gamma-glutamyltransferase-like C-terminal domain-containing protein</fullName>
    </recommendedName>
</protein>
<dbReference type="EMBL" id="LJCO01000072">
    <property type="protein sequence ID" value="KPV42592.1"/>
    <property type="molecule type" value="Genomic_DNA"/>
</dbReference>
<dbReference type="RefSeq" id="WP_054970278.1">
    <property type="nucleotide sequence ID" value="NZ_LJCO01000072.1"/>
</dbReference>
<dbReference type="PATRIC" id="fig|471514.4.peg.1155"/>
<keyword evidence="4" id="KW-1185">Reference proteome</keyword>
<dbReference type="InterPro" id="IPR025403">
    <property type="entry name" value="TgpA-like_C"/>
</dbReference>
<gene>
    <name evidence="3" type="ORF">AN477_16515</name>
</gene>
<evidence type="ECO:0000256" key="1">
    <source>
        <dbReference type="SAM" id="Phobius"/>
    </source>
</evidence>
<proteinExistence type="predicted"/>
<evidence type="ECO:0000313" key="4">
    <source>
        <dbReference type="Proteomes" id="UP000050482"/>
    </source>
</evidence>
<dbReference type="STRING" id="471514.AN477_16515"/>
<organism evidence="3 4">
    <name type="scientific">Alicyclobacillus ferrooxydans</name>
    <dbReference type="NCBI Taxonomy" id="471514"/>
    <lineage>
        <taxon>Bacteria</taxon>
        <taxon>Bacillati</taxon>
        <taxon>Bacillota</taxon>
        <taxon>Bacilli</taxon>
        <taxon>Bacillales</taxon>
        <taxon>Alicyclobacillaceae</taxon>
        <taxon>Alicyclobacillus</taxon>
    </lineage>
</organism>
<sequence length="201" mass="22429">MANSPSYREAHQALQGILRDKLFHTPKQPIPWWMRALQWIARHIHLNLSVHALRDVGFALAGVCIILILAAGVVVWRVVRGRARGLAIRVPPQSQDGQALLKDANRRFEAGDYSQMLHFLIEAMLLRAATEDLIRVRLSKTLRAYSRELIRAQAPLASVFQSTAAAAEAVWFAKRPLAQADAERILREVSDALAVRGTEAS</sequence>
<dbReference type="AlphaFoldDB" id="A0A0P9EIH6"/>
<reference evidence="3 4" key="1">
    <citation type="submission" date="2015-09" db="EMBL/GenBank/DDBJ databases">
        <title>Draft genome sequence of Alicyclobacillus ferrooxydans DSM 22381.</title>
        <authorList>
            <person name="Hemp J."/>
        </authorList>
    </citation>
    <scope>NUCLEOTIDE SEQUENCE [LARGE SCALE GENOMIC DNA]</scope>
    <source>
        <strain evidence="3 4">TC-34</strain>
    </source>
</reference>
<comment type="caution">
    <text evidence="3">The sequence shown here is derived from an EMBL/GenBank/DDBJ whole genome shotgun (WGS) entry which is preliminary data.</text>
</comment>
<dbReference type="Proteomes" id="UP000050482">
    <property type="component" value="Unassembled WGS sequence"/>
</dbReference>
<keyword evidence="1" id="KW-0812">Transmembrane</keyword>
<feature type="domain" description="Protein-glutamine gamma-glutamyltransferase-like C-terminal" evidence="2">
    <location>
        <begin position="125"/>
        <end position="187"/>
    </location>
</feature>
<keyword evidence="1" id="KW-0472">Membrane</keyword>